<dbReference type="InterPro" id="IPR050250">
    <property type="entry name" value="Macrolide_Exporter_MacB"/>
</dbReference>
<dbReference type="PANTHER" id="PTHR30572:SF4">
    <property type="entry name" value="ABC TRANSPORTER PERMEASE YTRF"/>
    <property type="match status" value="1"/>
</dbReference>
<evidence type="ECO:0000256" key="5">
    <source>
        <dbReference type="ARBA" id="ARBA00023136"/>
    </source>
</evidence>
<feature type="domain" description="ABC3 transporter permease C-terminal" evidence="9">
    <location>
        <begin position="2701"/>
        <end position="2816"/>
    </location>
</feature>
<evidence type="ECO:0000259" key="9">
    <source>
        <dbReference type="Pfam" id="PF02687"/>
    </source>
</evidence>
<keyword evidence="3 8" id="KW-0812">Transmembrane</keyword>
<evidence type="ECO:0000256" key="4">
    <source>
        <dbReference type="ARBA" id="ARBA00022989"/>
    </source>
</evidence>
<keyword evidence="4 8" id="KW-1133">Transmembrane helix</keyword>
<evidence type="ECO:0000256" key="1">
    <source>
        <dbReference type="ARBA" id="ARBA00004651"/>
    </source>
</evidence>
<feature type="transmembrane region" description="Helical" evidence="8">
    <location>
        <begin position="1926"/>
        <end position="1946"/>
    </location>
</feature>
<feature type="transmembrane region" description="Helical" evidence="8">
    <location>
        <begin position="2696"/>
        <end position="2720"/>
    </location>
</feature>
<comment type="similarity">
    <text evidence="6">Belongs to the ABC-4 integral membrane protein family.</text>
</comment>
<evidence type="ECO:0000256" key="7">
    <source>
        <dbReference type="SAM" id="Coils"/>
    </source>
</evidence>
<dbReference type="OrthoDB" id="403889at2"/>
<dbReference type="EMBL" id="LR214951">
    <property type="protein sequence ID" value="VEU59453.1"/>
    <property type="molecule type" value="Genomic_DNA"/>
</dbReference>
<reference evidence="10 11" key="1">
    <citation type="submission" date="2019-01" db="EMBL/GenBank/DDBJ databases">
        <authorList>
            <consortium name="Pathogen Informatics"/>
        </authorList>
    </citation>
    <scope>NUCLEOTIDE SEQUENCE [LARGE SCALE GENOMIC DNA]</scope>
    <source>
        <strain evidence="10 11">NCTC10166</strain>
    </source>
</reference>
<dbReference type="Proteomes" id="UP000289440">
    <property type="component" value="Chromosome"/>
</dbReference>
<evidence type="ECO:0000256" key="8">
    <source>
        <dbReference type="SAM" id="Phobius"/>
    </source>
</evidence>
<evidence type="ECO:0000256" key="6">
    <source>
        <dbReference type="ARBA" id="ARBA00038076"/>
    </source>
</evidence>
<comment type="subcellular location">
    <subcellularLocation>
        <location evidence="1">Cell membrane</location>
        <topology evidence="1">Multi-pass membrane protein</topology>
    </subcellularLocation>
</comment>
<gene>
    <name evidence="10" type="ORF">NCTC10166_00426</name>
</gene>
<dbReference type="RefSeq" id="WP_129719842.1">
    <property type="nucleotide sequence ID" value="NZ_LR214951.1"/>
</dbReference>
<keyword evidence="5 8" id="KW-0472">Membrane</keyword>
<proteinExistence type="inferred from homology"/>
<dbReference type="KEGG" id="mnu:NCTC10166_00426"/>
<feature type="coiled-coil region" evidence="7">
    <location>
        <begin position="1160"/>
        <end position="1187"/>
    </location>
</feature>
<evidence type="ECO:0000313" key="11">
    <source>
        <dbReference type="Proteomes" id="UP000289440"/>
    </source>
</evidence>
<sequence length="2825" mass="328995">MFKLFKEVFKSLSKNKITVFCLSILIFLTTVVFSTLFSVKESFSRSIKNYNNVSVLHDATVDLDINLLQENSPNFYKLEDKIQIYDKNSKESNEEKLIKSYSEEYFLKNAENFETLSLKYPDKEFIKLSDLGVADENKDYYISSYEFNLLFENRNFKDYNFLNFDFQNINNAFFQAGSANKLLVLYEKPDFSKKVEQYSTLEKNSDIKLDRKYTFGEIVNIIDKGGVNTSLIGGYTDGRIKSINKMSINLNTREASFDAEKNIEWKNQGVLKELTEDETNKYLQLEKQNDGTYILSYGKDSLLFNWNDIGYWDSKSFLNEAARVIKPEGEIKTRVLKYLGDDATSLKIPKYFYFKPNLIYTIPKKWIQKITKSIKYIKYNYVLPDLNSLASEYKNIVEYLKFLKTHKPDEFKKFENFYYWKKEVTTIINGEKKYSEFNISKNDLLKQIYSIDDKDKVTTIASIENLGNENNIDLISDFDLSQLSNDKIAKQKYQQIFIQTARNSDEIVYSYLTETQKNNASKFVDKIGRRKFRTVNATDSTLNNKEIVYQFINSGISKDQFNISQKNEVGKLFYENNINSQNSRLFIEKSLNTEIAKDQIPVYFIPQIIEKIFQGFNTDPEYIDIEVHFISRKILSENGLDYIPTPAEKIILLEKINKLGENNSILEYQYAIGQNEDKNYLIYRKKFNTDDWEIFNYENKQYLNKIELSEFLQKNNFTLNAKIGQNGWFKQSLESKDIYFIPFVYRVPVSTAFDEIKKEKKADLLFNTLFAALKNSELVEFNFISEENLKILLDSLHLAFIKTEFYKFLTDSSSDIPSIRRLLFETFYYATSKYDGNFFENIISDFFKAIKIQLNKFNSVEDQKNYIEEQIQTINEILKIFHINDLNNFLISVDLQTILKTIKDPVAFLDAMKNILLSIDYKDFFKKMHTWDLTKENKFKEENGNKIYYVFSIYDLLIPLLESINFDKFKRAVNSLIDEISFSDLLSTKKVDNEYQGLLLKELSNKNPDKKDILDQVATVLNKLNGNETNDPKQDFNNIASSMKNLIKILDIDVLLKYIKASQEKRYFYDDNRKKHYEETVIKKSDLITSIIISYFKDENSQETFKKNLITLLNASGKTEKTGESKNIVIGTIDVYYSKPVQDDKKITIFDLQAFGALENHNIKTTLEKLNKLLNSLEKAEKEKIVNIQNFLNIKDAQNIKENWNIVPTIKMDDSLKTMLKKAKFYKKILNFYSLSPSKNITFSDKIFNLIFSEKELQGNYGYNEARKEIINFNKNVFEETPDYFIFSSKQYYEFWTKFMLENNYFGEKILGHLNNVISLVTENSPIYDKLSETNFEVINIKTENFKDQLEKQLGPVSSLPLLKSEKEKQIQPIPISLVYPFEISQQIFNDKDTMLKLVKILFVYSNIDKIENLNKKQKEVLKWVSENLQKIYEGEEKDKYQKLFIQKIFNDPNIQKIENLNKKQKKVWEWISQNWKQIFKDEKSISKSAVQIFSYWKIQSIEDLNEHQKKLLNWIYQNRVEFVYELAKLTYLKNELSTKDYSKIVDNMIKVNGKLEDETSSKEGALKEIYNFVNNLKDDEEIEIFNSFYKSNSFVNSLLMLMGFPKYLFSSVDVALLPTALLWFTANADNEVAKDKEGNANLKWIINNRLTDFAKIKKQDEKNFYLTIKERVNSIFNEEELRLQINNSNSTKMSFDLTYLKYLTNNLLTKEEIVNNEIVKKDIRILNISLKNLVNILLNSVTLVVNEEKLVVFYDRSSYVAKVSESFLYANNKEVYTGHIPEKTTDLLDLIENKLDPKYLIDVSGSKFLITGIDSTADYLFPVINEENLQVNTENQALVYLNDYGYDRIRNSFADFQEKDYFLVKLKNKKDLANFNAKMNSFFAKNFSESLNKKVFATHELDYLNPERSLRVSTAFNVIKFISNINLYIVALLSFLVAMSSLFITKRYISTRNKVIGILKAQGYSSFQIAISFLSLPLITSITGTFLGYLTSLGAQSIVKNALSSYWTLPNNNLQFELFLFLGIIFAPLIFLSIIVVFSALFILRAKPIDLLSGIKDINIGTVSQKANLIFRNSGLKTKFVGSLTINSFWKLFSLMISVILASFISIFSISSYKIFDKAIQSTYEHRKYNYKLDLETPTNEGGQYNTFSQSELQNILYSPIGIIEEANQNSSGYFAKGKSININGNDSVGWEKNGDPHAFEPHAISRSSLNIKIDSVVSFSPWELVLNAMPNSQRSRTLQFSRGAISALELSQDIKYDSKKDLEYVGEDSDNPQDYFVYQEEDYNSPYGKFWYNEWNSQKGIYELKEINTSNYRDKYREFLIKGYTKINTPAFKEKIKTPEFKKELMKLLKVKTEQELLNSKHRNVDANEFFVGFHGVLFDETLNEKYSYFNTNYKGRNFNVYGYNSESKFIQIMTSDNINLLKEFEKKEKVKLTKKQQEFYDVSDNTIYPLAVNHVFLHKYKLKLGDLIALDILNTTDRHQLKIHNLKPPKYLFEIQGIINTKINNELVTTKAIVDKLTRMSDNLLDGEEAFNGVLSSDSVPRQTINSVSLYSHSSFSPINNKITTDNSITNGEIFRELFTIKANEPEQLGSLLKSGMSENTIYKIIFYDKIKDLGYEQQNQKIEELKDTISLDYEVLKNLQYAEEKKEFIKQALENFISIYSDKAYTILSTNVNAKEIEVGFVSGISKTISKLTLWIISIFFIVSNIILIMISTMIIAENEKNISIFSILGYNNKEKIKLFFGVYFPLIIIATLISIPILLLTISVFNSFIVGANLIWLSLSLEWWHIIASTSIIIIVFILTSIISWIKLNKIKAIYILKGK</sequence>
<evidence type="ECO:0000313" key="10">
    <source>
        <dbReference type="EMBL" id="VEU59453.1"/>
    </source>
</evidence>
<dbReference type="InterPro" id="IPR003838">
    <property type="entry name" value="ABC3_permease_C"/>
</dbReference>
<feature type="transmembrane region" description="Helical" evidence="8">
    <location>
        <begin position="2019"/>
        <end position="2045"/>
    </location>
</feature>
<feature type="domain" description="ABC3 transporter permease C-terminal" evidence="9">
    <location>
        <begin position="1930"/>
        <end position="2047"/>
    </location>
</feature>
<evidence type="ECO:0000256" key="2">
    <source>
        <dbReference type="ARBA" id="ARBA00022475"/>
    </source>
</evidence>
<protein>
    <submittedName>
        <fullName evidence="10">Uncharacterized ABC transporter permease MG468 homolog</fullName>
    </submittedName>
</protein>
<keyword evidence="2" id="KW-1003">Cell membrane</keyword>
<name>A0A449A5M2_9BACT</name>
<keyword evidence="11" id="KW-1185">Reference proteome</keyword>
<dbReference type="GO" id="GO:0005886">
    <property type="term" value="C:plasma membrane"/>
    <property type="evidence" value="ECO:0007669"/>
    <property type="project" value="UniProtKB-SubCell"/>
</dbReference>
<dbReference type="Pfam" id="PF02687">
    <property type="entry name" value="FtsX"/>
    <property type="match status" value="2"/>
</dbReference>
<accession>A0A449A5M2</accession>
<feature type="transmembrane region" description="Helical" evidence="8">
    <location>
        <begin position="1967"/>
        <end position="1991"/>
    </location>
</feature>
<dbReference type="GO" id="GO:0022857">
    <property type="term" value="F:transmembrane transporter activity"/>
    <property type="evidence" value="ECO:0007669"/>
    <property type="project" value="TreeGrafter"/>
</dbReference>
<dbReference type="PANTHER" id="PTHR30572">
    <property type="entry name" value="MEMBRANE COMPONENT OF TRANSPORTER-RELATED"/>
    <property type="match status" value="1"/>
</dbReference>
<evidence type="ECO:0000256" key="3">
    <source>
        <dbReference type="ARBA" id="ARBA00022692"/>
    </source>
</evidence>
<organism evidence="10 11">
    <name type="scientific">Mesomycoplasma neurolyticum</name>
    <dbReference type="NCBI Taxonomy" id="2120"/>
    <lineage>
        <taxon>Bacteria</taxon>
        <taxon>Bacillati</taxon>
        <taxon>Mycoplasmatota</taxon>
        <taxon>Mycoplasmoidales</taxon>
        <taxon>Metamycoplasmataceae</taxon>
        <taxon>Mesomycoplasma</taxon>
    </lineage>
</organism>
<feature type="transmembrane region" description="Helical" evidence="8">
    <location>
        <begin position="2093"/>
        <end position="2114"/>
    </location>
</feature>
<feature type="transmembrane region" description="Helical" evidence="8">
    <location>
        <begin position="2741"/>
        <end position="2768"/>
    </location>
</feature>
<keyword evidence="7" id="KW-0175">Coiled coil</keyword>
<feature type="transmembrane region" description="Helical" evidence="8">
    <location>
        <begin position="2788"/>
        <end position="2811"/>
    </location>
</feature>